<name>A0A3N4GUM5_9ACTN</name>
<evidence type="ECO:0000313" key="1">
    <source>
        <dbReference type="EMBL" id="RPA66035.1"/>
    </source>
</evidence>
<protein>
    <submittedName>
        <fullName evidence="1">Uncharacterized protein</fullName>
    </submittedName>
</protein>
<proteinExistence type="predicted"/>
<reference evidence="1 2" key="1">
    <citation type="submission" date="2018-11" db="EMBL/GenBank/DDBJ databases">
        <title>Draft genome sequence of Gordonia sp. RS15-1S isolated from rice stems.</title>
        <authorList>
            <person name="Muangham S."/>
        </authorList>
    </citation>
    <scope>NUCLEOTIDE SEQUENCE [LARGE SCALE GENOMIC DNA]</scope>
    <source>
        <strain evidence="1 2">RS15-1S</strain>
    </source>
</reference>
<keyword evidence="2" id="KW-1185">Reference proteome</keyword>
<comment type="caution">
    <text evidence="1">The sequence shown here is derived from an EMBL/GenBank/DDBJ whole genome shotgun (WGS) entry which is preliminary data.</text>
</comment>
<dbReference type="Proteomes" id="UP000267536">
    <property type="component" value="Unassembled WGS sequence"/>
</dbReference>
<organism evidence="1 2">
    <name type="scientific">Gordonia oryzae</name>
    <dbReference type="NCBI Taxonomy" id="2487349"/>
    <lineage>
        <taxon>Bacteria</taxon>
        <taxon>Bacillati</taxon>
        <taxon>Actinomycetota</taxon>
        <taxon>Actinomycetes</taxon>
        <taxon>Mycobacteriales</taxon>
        <taxon>Gordoniaceae</taxon>
        <taxon>Gordonia</taxon>
    </lineage>
</organism>
<accession>A0A3N4GUM5</accession>
<dbReference type="EMBL" id="RKMH01000001">
    <property type="protein sequence ID" value="RPA66035.1"/>
    <property type="molecule type" value="Genomic_DNA"/>
</dbReference>
<gene>
    <name evidence="1" type="ORF">EF294_00005</name>
</gene>
<evidence type="ECO:0000313" key="2">
    <source>
        <dbReference type="Proteomes" id="UP000267536"/>
    </source>
</evidence>
<dbReference type="AlphaFoldDB" id="A0A3N4GUM5"/>
<sequence>MGRRRRRETRYDRTLLAPPYRCGDIIDADTLPSAPFVERLIETTPTLPAHHTIAATSVVASVARRTRADVDTAVAPHPPARGAGRHGIDGRTSRQIALRTRMVMLGKSGEFAAMQADCERCVSIGTRQG</sequence>